<dbReference type="STRING" id="742823.HMPREF9465_00986"/>
<evidence type="ECO:0000313" key="8">
    <source>
        <dbReference type="Proteomes" id="UP000005835"/>
    </source>
</evidence>
<dbReference type="GO" id="GO:0010181">
    <property type="term" value="F:FMN binding"/>
    <property type="evidence" value="ECO:0007669"/>
    <property type="project" value="InterPro"/>
</dbReference>
<keyword evidence="3 5" id="KW-0274">FAD</keyword>
<evidence type="ECO:0000256" key="5">
    <source>
        <dbReference type="RuleBase" id="RU366062"/>
    </source>
</evidence>
<feature type="chain" id="PRO_5022272325" evidence="5">
    <location>
        <begin position="22"/>
        <end position="477"/>
    </location>
</feature>
<keyword evidence="5" id="KW-0732">Signal</keyword>
<feature type="domain" description="FAD-dependent oxidoreductase 2 FAD-binding" evidence="6">
    <location>
        <begin position="28"/>
        <end position="446"/>
    </location>
</feature>
<proteinExistence type="inferred from homology"/>
<comment type="cofactor">
    <cofactor evidence="1">
        <name>FAD</name>
        <dbReference type="ChEBI" id="CHEBI:57692"/>
    </cofactor>
</comment>
<dbReference type="InterPro" id="IPR010960">
    <property type="entry name" value="Flavocytochrome_c"/>
</dbReference>
<keyword evidence="8" id="KW-1185">Reference proteome</keyword>
<gene>
    <name evidence="7" type="ORF">HMPREF9465_00986</name>
</gene>
<dbReference type="PRINTS" id="PR00368">
    <property type="entry name" value="FADPNR"/>
</dbReference>
<dbReference type="Gene3D" id="3.50.50.60">
    <property type="entry name" value="FAD/NAD(P)-binding domain"/>
    <property type="match status" value="1"/>
</dbReference>
<dbReference type="PANTHER" id="PTHR43400:SF7">
    <property type="entry name" value="FAD-DEPENDENT OXIDOREDUCTASE 2 FAD BINDING DOMAIN-CONTAINING PROTEIN"/>
    <property type="match status" value="1"/>
</dbReference>
<keyword evidence="4 5" id="KW-0560">Oxidoreductase</keyword>
<accession>K1JI96</accession>
<dbReference type="InterPro" id="IPR050315">
    <property type="entry name" value="FAD-oxidoreductase_2"/>
</dbReference>
<dbReference type="PANTHER" id="PTHR43400">
    <property type="entry name" value="FUMARATE REDUCTASE"/>
    <property type="match status" value="1"/>
</dbReference>
<dbReference type="EMBL" id="ADMG01000027">
    <property type="protein sequence ID" value="EKB31375.1"/>
    <property type="molecule type" value="Genomic_DNA"/>
</dbReference>
<dbReference type="InterPro" id="IPR027477">
    <property type="entry name" value="Succ_DH/fumarate_Rdtase_cat_sf"/>
</dbReference>
<evidence type="ECO:0000256" key="2">
    <source>
        <dbReference type="ARBA" id="ARBA00022630"/>
    </source>
</evidence>
<dbReference type="SUPFAM" id="SSF56425">
    <property type="entry name" value="Succinate dehydrogenase/fumarate reductase flavoprotein, catalytic domain"/>
    <property type="match status" value="1"/>
</dbReference>
<evidence type="ECO:0000256" key="1">
    <source>
        <dbReference type="ARBA" id="ARBA00001974"/>
    </source>
</evidence>
<protein>
    <submittedName>
        <fullName evidence="7">Flavocytochrome c</fullName>
    </submittedName>
</protein>
<sequence length="477" mass="49454">MKKILVATAVAAAFGVSGVQAAEDITVDVAVIGAGGAGLSAAVEAANLGAKVVVVEKMGMPGGNTIRAAGGLNAAGTALQQAKGTKDSVEIAYFDTMKGGHWKNDPELVRTLVSGAAGSVEWLLALGGDLRDVGLMAGASQPRTHRPTGGALVGPEVVKTLYNAAKARQIDMRMNTQATKILMKDGKVTGIQVTNKKDGTYTIHAKAVVDAAGGFGANNDLVSKYVPRLKGFATTNHPGATGDGLVLAEKAGAQLIDMTEIQTHPTVVPKVGEMITEAVRGNGAILINKDGKRFFNELNTRDAVSAAILKQKDGVAYLFFDSDMQKSLKATNKYIKQSYCVSGATIEEVAGKMGVPAAELQASIDAWKKGKAAGKDAFGRADMPRNLDQAPFYAIMVTPAVHHTMGGIKIDSKTQVYNTKGQVVPGLFAAGEITGGVHGGNRLGGNAQADIVTFGRIAGQQSYIYAMQAAAADKAKK</sequence>
<reference evidence="7 8" key="1">
    <citation type="submission" date="2012-05" db="EMBL/GenBank/DDBJ databases">
        <title>The Genome Sequence of Sutterella wadsworthensis 2_1_59BFAA.</title>
        <authorList>
            <consortium name="The Broad Institute Genome Sequencing Platform"/>
            <person name="Earl A."/>
            <person name="Ward D."/>
            <person name="Feldgarden M."/>
            <person name="Gevers D."/>
            <person name="Daigneault M."/>
            <person name="Strauss J."/>
            <person name="Allen-Vercoe E."/>
            <person name="Walker B."/>
            <person name="Young S.K."/>
            <person name="Zeng Q."/>
            <person name="Gargeya S."/>
            <person name="Fitzgerald M."/>
            <person name="Haas B."/>
            <person name="Abouelleil A."/>
            <person name="Alvarado L."/>
            <person name="Arachchi H.M."/>
            <person name="Berlin A.M."/>
            <person name="Chapman S.B."/>
            <person name="Goldberg J."/>
            <person name="Griggs A."/>
            <person name="Gujja S."/>
            <person name="Hansen M."/>
            <person name="Howarth C."/>
            <person name="Imamovic A."/>
            <person name="Larimer J."/>
            <person name="McCowen C."/>
            <person name="Montmayeur A."/>
            <person name="Murphy C."/>
            <person name="Neiman D."/>
            <person name="Pearson M."/>
            <person name="Priest M."/>
            <person name="Roberts A."/>
            <person name="Saif S."/>
            <person name="Shea T."/>
            <person name="Sisk P."/>
            <person name="Sykes S."/>
            <person name="Wortman J."/>
            <person name="Nusbaum C."/>
            <person name="Birren B."/>
        </authorList>
    </citation>
    <scope>NUCLEOTIDE SEQUENCE [LARGE SCALE GENOMIC DNA]</scope>
    <source>
        <strain evidence="7 8">2_1_59BFAA</strain>
    </source>
</reference>
<dbReference type="PATRIC" id="fig|742823.3.peg.970"/>
<name>K1JI96_9BURK</name>
<organism evidence="7 8">
    <name type="scientific">Sutterella wadsworthensis 2_1_59BFAA</name>
    <dbReference type="NCBI Taxonomy" id="742823"/>
    <lineage>
        <taxon>Bacteria</taxon>
        <taxon>Pseudomonadati</taxon>
        <taxon>Pseudomonadota</taxon>
        <taxon>Betaproteobacteria</taxon>
        <taxon>Burkholderiales</taxon>
        <taxon>Sutterellaceae</taxon>
        <taxon>Sutterella</taxon>
    </lineage>
</organism>
<dbReference type="GO" id="GO:0016627">
    <property type="term" value="F:oxidoreductase activity, acting on the CH-CH group of donors"/>
    <property type="evidence" value="ECO:0007669"/>
    <property type="project" value="UniProtKB-ARBA"/>
</dbReference>
<comment type="caution">
    <text evidence="7">The sequence shown here is derived from an EMBL/GenBank/DDBJ whole genome shotgun (WGS) entry which is preliminary data.</text>
</comment>
<dbReference type="InterPro" id="IPR036188">
    <property type="entry name" value="FAD/NAD-bd_sf"/>
</dbReference>
<evidence type="ECO:0000256" key="4">
    <source>
        <dbReference type="ARBA" id="ARBA00023002"/>
    </source>
</evidence>
<comment type="similarity">
    <text evidence="5">Belongs to the FAD-dependent oxidoreductase 2 family. FRD/SDH subfamily.</text>
</comment>
<dbReference type="Gene3D" id="3.90.700.10">
    <property type="entry name" value="Succinate dehydrogenase/fumarate reductase flavoprotein, catalytic domain"/>
    <property type="match status" value="1"/>
</dbReference>
<evidence type="ECO:0000256" key="3">
    <source>
        <dbReference type="ARBA" id="ARBA00022827"/>
    </source>
</evidence>
<dbReference type="OrthoDB" id="9806724at2"/>
<keyword evidence="2 5" id="KW-0285">Flavoprotein</keyword>
<feature type="signal peptide" evidence="5">
    <location>
        <begin position="1"/>
        <end position="21"/>
    </location>
</feature>
<dbReference type="InterPro" id="IPR003953">
    <property type="entry name" value="FAD-dep_OxRdtase_2_FAD-bd"/>
</dbReference>
<dbReference type="HOGENOM" id="CLU_011398_4_5_4"/>
<dbReference type="eggNOG" id="COG1053">
    <property type="taxonomic scope" value="Bacteria"/>
</dbReference>
<dbReference type="SUPFAM" id="SSF51905">
    <property type="entry name" value="FAD/NAD(P)-binding domain"/>
    <property type="match status" value="1"/>
</dbReference>
<dbReference type="Proteomes" id="UP000005835">
    <property type="component" value="Unassembled WGS sequence"/>
</dbReference>
<evidence type="ECO:0000259" key="6">
    <source>
        <dbReference type="Pfam" id="PF00890"/>
    </source>
</evidence>
<dbReference type="AlphaFoldDB" id="K1JI96"/>
<dbReference type="NCBIfam" id="TIGR01813">
    <property type="entry name" value="flavo_cyto_c"/>
    <property type="match status" value="1"/>
</dbReference>
<dbReference type="FunFam" id="3.90.700.10:FF:000007">
    <property type="entry name" value="NADH-dependent fumarate reductase"/>
    <property type="match status" value="1"/>
</dbReference>
<evidence type="ECO:0000313" key="7">
    <source>
        <dbReference type="EMBL" id="EKB31375.1"/>
    </source>
</evidence>
<dbReference type="RefSeq" id="WP_005434717.1">
    <property type="nucleotide sequence ID" value="NZ_JH815515.1"/>
</dbReference>
<dbReference type="Pfam" id="PF00890">
    <property type="entry name" value="FAD_binding_2"/>
    <property type="match status" value="1"/>
</dbReference>